<evidence type="ECO:0000256" key="1">
    <source>
        <dbReference type="ARBA" id="ARBA00022432"/>
    </source>
</evidence>
<reference evidence="5" key="1">
    <citation type="submission" date="2017-09" db="EMBL/GenBank/DDBJ databases">
        <title>Depth-based differentiation of microbial function through sediment-hosted aquifers and enrichment of novel symbionts in the deep terrestrial subsurface.</title>
        <authorList>
            <person name="Probst A.J."/>
            <person name="Ladd B."/>
            <person name="Jarett J.K."/>
            <person name="Geller-Mcgrath D.E."/>
            <person name="Sieber C.M.K."/>
            <person name="Emerson J.B."/>
            <person name="Anantharaman K."/>
            <person name="Thomas B.C."/>
            <person name="Malmstrom R."/>
            <person name="Stieglmeier M."/>
            <person name="Klingl A."/>
            <person name="Woyke T."/>
            <person name="Ryan C.M."/>
            <person name="Banfield J.F."/>
        </authorList>
    </citation>
    <scope>NUCLEOTIDE SEQUENCE [LARGE SCALE GENOMIC DNA]</scope>
</reference>
<dbReference type="GO" id="GO:0051156">
    <property type="term" value="P:glucose 6-phosphate metabolic process"/>
    <property type="evidence" value="ECO:0007669"/>
    <property type="project" value="TreeGrafter"/>
</dbReference>
<evidence type="ECO:0008006" key="6">
    <source>
        <dbReference type="Google" id="ProtNLM"/>
    </source>
</evidence>
<accession>A0A2H0W0D5</accession>
<keyword evidence="3" id="KW-0413">Isomerase</keyword>
<dbReference type="GO" id="GO:0006094">
    <property type="term" value="P:gluconeogenesis"/>
    <property type="evidence" value="ECO:0007669"/>
    <property type="project" value="UniProtKB-KW"/>
</dbReference>
<evidence type="ECO:0000313" key="5">
    <source>
        <dbReference type="Proteomes" id="UP000230935"/>
    </source>
</evidence>
<evidence type="ECO:0000313" key="4">
    <source>
        <dbReference type="EMBL" id="PIS04822.1"/>
    </source>
</evidence>
<dbReference type="GO" id="GO:0006096">
    <property type="term" value="P:glycolytic process"/>
    <property type="evidence" value="ECO:0007669"/>
    <property type="project" value="UniProtKB-KW"/>
</dbReference>
<dbReference type="AlphaFoldDB" id="A0A2H0W0D5"/>
<comment type="caution">
    <text evidence="4">The sequence shown here is derived from an EMBL/GenBank/DDBJ whole genome shotgun (WGS) entry which is preliminary data.</text>
</comment>
<dbReference type="GO" id="GO:0004347">
    <property type="term" value="F:glucose-6-phosphate isomerase activity"/>
    <property type="evidence" value="ECO:0007669"/>
    <property type="project" value="InterPro"/>
</dbReference>
<dbReference type="PROSITE" id="PS51463">
    <property type="entry name" value="P_GLUCOSE_ISOMERASE_3"/>
    <property type="match status" value="1"/>
</dbReference>
<dbReference type="Proteomes" id="UP000230935">
    <property type="component" value="Unassembled WGS sequence"/>
</dbReference>
<dbReference type="InterPro" id="IPR001672">
    <property type="entry name" value="G6P_Isomerase"/>
</dbReference>
<gene>
    <name evidence="4" type="ORF">COT81_04160</name>
</gene>
<sequence length="411" mass="47249">MSKNVIVIDARYAKVDTKKFNFGAFKKRLAKLELPSFQTHKPNYNKIARTCKPYQKYKNIIVIANGGSRTSALAYYQALQTKRNKKDVFFLSTMEPQLITELKKKYRPKDTLVMPISKSGTNLDVLEPLTAFWDEYKILPVTSPHKGTLCEVAKKRKWDILEHPEVGGRYSGRSECAYGIAYLMGLDIKAIDKAANIAYKDYGYRANLKQNQAFLSALYCYLLERKGYTEIFAPIYSFEYAGFLPLMIQLIHESTGKGGRGQTIFGDMAPESQHHTNQRFFGGRKNVLGFFIVNDRFMQQNKMANKIPEDLRDVPLRDGILSDIHKVPFDAGLHFDYQGVRENAEARGIPHIVMTVKDTSYESVGWFLSFWHYFTVYSALLRNQNPFDQPEVEAAKQISFEKRIKFQALKD</sequence>
<evidence type="ECO:0000256" key="3">
    <source>
        <dbReference type="ARBA" id="ARBA00023235"/>
    </source>
</evidence>
<keyword evidence="1" id="KW-0312">Gluconeogenesis</keyword>
<dbReference type="EMBL" id="PEZZ01000034">
    <property type="protein sequence ID" value="PIS04822.1"/>
    <property type="molecule type" value="Genomic_DNA"/>
</dbReference>
<organism evidence="4 5">
    <name type="scientific">Candidatus Buchananbacteria bacterium CG10_big_fil_rev_8_21_14_0_10_42_9</name>
    <dbReference type="NCBI Taxonomy" id="1974526"/>
    <lineage>
        <taxon>Bacteria</taxon>
        <taxon>Candidatus Buchananiibacteriota</taxon>
    </lineage>
</organism>
<dbReference type="GO" id="GO:0097367">
    <property type="term" value="F:carbohydrate derivative binding"/>
    <property type="evidence" value="ECO:0007669"/>
    <property type="project" value="InterPro"/>
</dbReference>
<dbReference type="Gene3D" id="3.40.50.10490">
    <property type="entry name" value="Glucose-6-phosphate isomerase like protein, domain 1"/>
    <property type="match status" value="2"/>
</dbReference>
<name>A0A2H0W0D5_9BACT</name>
<evidence type="ECO:0000256" key="2">
    <source>
        <dbReference type="ARBA" id="ARBA00023152"/>
    </source>
</evidence>
<proteinExistence type="predicted"/>
<dbReference type="GO" id="GO:0048029">
    <property type="term" value="F:monosaccharide binding"/>
    <property type="evidence" value="ECO:0007669"/>
    <property type="project" value="TreeGrafter"/>
</dbReference>
<dbReference type="InterPro" id="IPR046348">
    <property type="entry name" value="SIS_dom_sf"/>
</dbReference>
<protein>
    <recommendedName>
        <fullName evidence="6">Glucose-6-phosphate isomerase</fullName>
    </recommendedName>
</protein>
<dbReference type="PANTHER" id="PTHR11469">
    <property type="entry name" value="GLUCOSE-6-PHOSPHATE ISOMERASE"/>
    <property type="match status" value="1"/>
</dbReference>
<dbReference type="PANTHER" id="PTHR11469:SF1">
    <property type="entry name" value="GLUCOSE-6-PHOSPHATE ISOMERASE"/>
    <property type="match status" value="1"/>
</dbReference>
<keyword evidence="2" id="KW-0324">Glycolysis</keyword>
<dbReference type="SUPFAM" id="SSF53697">
    <property type="entry name" value="SIS domain"/>
    <property type="match status" value="1"/>
</dbReference>
<dbReference type="GO" id="GO:0005829">
    <property type="term" value="C:cytosol"/>
    <property type="evidence" value="ECO:0007669"/>
    <property type="project" value="TreeGrafter"/>
</dbReference>